<name>A0ABY6MZR2_9ALTE</name>
<keyword evidence="1" id="KW-0472">Membrane</keyword>
<accession>A0ABY6MZR2</accession>
<sequence length="146" mass="16994">MLINISQHTGASIMRVKLDNGKTYDIAAMFKPTKVSRSEAWGFFRGNLSAWPKGLMIPVESKTTLAGLFKWLLVFPLHTLSLLLLPFLWLFGYSTYAYAFFTKDDAEKLKDYRVNLQKVYEDLSDIEDQDEFKRRLKEEIAKIKPY</sequence>
<evidence type="ECO:0000313" key="3">
    <source>
        <dbReference type="Proteomes" id="UP001163739"/>
    </source>
</evidence>
<dbReference type="Proteomes" id="UP001163739">
    <property type="component" value="Chromosome"/>
</dbReference>
<evidence type="ECO:0000313" key="2">
    <source>
        <dbReference type="EMBL" id="UZE95324.1"/>
    </source>
</evidence>
<dbReference type="EMBL" id="CP100390">
    <property type="protein sequence ID" value="UZE95324.1"/>
    <property type="molecule type" value="Genomic_DNA"/>
</dbReference>
<keyword evidence="3" id="KW-1185">Reference proteome</keyword>
<keyword evidence="1" id="KW-1133">Transmembrane helix</keyword>
<dbReference type="RefSeq" id="WP_265046813.1">
    <property type="nucleotide sequence ID" value="NZ_CP100390.1"/>
</dbReference>
<reference evidence="2" key="1">
    <citation type="submission" date="2022-06" db="EMBL/GenBank/DDBJ databases">
        <title>Alkalimarinus sp. nov., isolated from gut of a Alitta virens.</title>
        <authorList>
            <person name="Yang A.I."/>
            <person name="Shin N.-R."/>
        </authorList>
    </citation>
    <scope>NUCLEOTIDE SEQUENCE</scope>
    <source>
        <strain evidence="2">A2M4</strain>
    </source>
</reference>
<evidence type="ECO:0000256" key="1">
    <source>
        <dbReference type="SAM" id="Phobius"/>
    </source>
</evidence>
<organism evidence="2 3">
    <name type="scientific">Alkalimarinus alittae</name>
    <dbReference type="NCBI Taxonomy" id="2961619"/>
    <lineage>
        <taxon>Bacteria</taxon>
        <taxon>Pseudomonadati</taxon>
        <taxon>Pseudomonadota</taxon>
        <taxon>Gammaproteobacteria</taxon>
        <taxon>Alteromonadales</taxon>
        <taxon>Alteromonadaceae</taxon>
        <taxon>Alkalimarinus</taxon>
    </lineage>
</organism>
<feature type="transmembrane region" description="Helical" evidence="1">
    <location>
        <begin position="80"/>
        <end position="101"/>
    </location>
</feature>
<keyword evidence="1" id="KW-0812">Transmembrane</keyword>
<protein>
    <submittedName>
        <fullName evidence="2">Uncharacterized protein</fullName>
    </submittedName>
</protein>
<gene>
    <name evidence="2" type="ORF">NKI27_14810</name>
</gene>
<proteinExistence type="predicted"/>